<evidence type="ECO:0000256" key="5">
    <source>
        <dbReference type="SAM" id="MobiDB-lite"/>
    </source>
</evidence>
<comment type="caution">
    <text evidence="7">The sequence shown here is derived from an EMBL/GenBank/DDBJ whole genome shotgun (WGS) entry which is preliminary data.</text>
</comment>
<dbReference type="EMBL" id="SOGN01000035">
    <property type="protein sequence ID" value="TFC81355.1"/>
    <property type="molecule type" value="Genomic_DNA"/>
</dbReference>
<evidence type="ECO:0000313" key="7">
    <source>
        <dbReference type="EMBL" id="TFC81355.1"/>
    </source>
</evidence>
<sequence>MSRRTLWKRAHVLPCARFHTMRHDHWRVEVPVAYSRHRRTPRKGTMPSPKQPAVPRIDVERHQRALLAAAADVLARDPDSSMADVAQAANLTRATLYRHFSNRQTLLKAIQAEALTRASETLLACRLDDGNALEVLGRVIGALGKHGMRFRIILMKASDSSPRFLTQRDQVLAPVVEVVKRGQLEGDIRSDLSPEWIVTAMASLLIAAVRAAPTTKQSDVDVSDLIFRTLVGGIATGGSESENTEAENTEAKNTEAKNTEAKN</sequence>
<dbReference type="PANTHER" id="PTHR30055:SF234">
    <property type="entry name" value="HTH-TYPE TRANSCRIPTIONAL REGULATOR BETI"/>
    <property type="match status" value="1"/>
</dbReference>
<name>A0A4R8XQN1_9MICO</name>
<dbReference type="InterPro" id="IPR001647">
    <property type="entry name" value="HTH_TetR"/>
</dbReference>
<feature type="region of interest" description="Disordered" evidence="5">
    <location>
        <begin position="237"/>
        <end position="263"/>
    </location>
</feature>
<keyword evidence="1" id="KW-0805">Transcription regulation</keyword>
<feature type="domain" description="HTH tetR-type" evidence="6">
    <location>
        <begin position="60"/>
        <end position="118"/>
    </location>
</feature>
<dbReference type="SUPFAM" id="SSF48498">
    <property type="entry name" value="Tetracyclin repressor-like, C-terminal domain"/>
    <property type="match status" value="1"/>
</dbReference>
<feature type="compositionally biased region" description="Basic and acidic residues" evidence="5">
    <location>
        <begin position="249"/>
        <end position="263"/>
    </location>
</feature>
<keyword evidence="8" id="KW-1185">Reference proteome</keyword>
<evidence type="ECO:0000256" key="4">
    <source>
        <dbReference type="PROSITE-ProRule" id="PRU00335"/>
    </source>
</evidence>
<protein>
    <submittedName>
        <fullName evidence="7">TetR/AcrR family transcriptional regulator</fullName>
    </submittedName>
</protein>
<dbReference type="SUPFAM" id="SSF46689">
    <property type="entry name" value="Homeodomain-like"/>
    <property type="match status" value="1"/>
</dbReference>
<organism evidence="7 8">
    <name type="scientific">Cryobacterium cheniae</name>
    <dbReference type="NCBI Taxonomy" id="1259262"/>
    <lineage>
        <taxon>Bacteria</taxon>
        <taxon>Bacillati</taxon>
        <taxon>Actinomycetota</taxon>
        <taxon>Actinomycetes</taxon>
        <taxon>Micrococcales</taxon>
        <taxon>Microbacteriaceae</taxon>
        <taxon>Cryobacterium</taxon>
    </lineage>
</organism>
<accession>A0A4R8XQN1</accession>
<keyword evidence="2 4" id="KW-0238">DNA-binding</keyword>
<evidence type="ECO:0000259" key="6">
    <source>
        <dbReference type="PROSITE" id="PS50977"/>
    </source>
</evidence>
<evidence type="ECO:0000256" key="1">
    <source>
        <dbReference type="ARBA" id="ARBA00023015"/>
    </source>
</evidence>
<dbReference type="InterPro" id="IPR036271">
    <property type="entry name" value="Tet_transcr_reg_TetR-rel_C_sf"/>
</dbReference>
<dbReference type="Proteomes" id="UP000298433">
    <property type="component" value="Unassembled WGS sequence"/>
</dbReference>
<dbReference type="InterPro" id="IPR050109">
    <property type="entry name" value="HTH-type_TetR-like_transc_reg"/>
</dbReference>
<gene>
    <name evidence="7" type="ORF">E3T23_07750</name>
</gene>
<reference evidence="7 8" key="1">
    <citation type="submission" date="2019-03" db="EMBL/GenBank/DDBJ databases">
        <title>Genomics of glacier-inhabiting Cryobacterium strains.</title>
        <authorList>
            <person name="Liu Q."/>
            <person name="Xin Y.-H."/>
        </authorList>
    </citation>
    <scope>NUCLEOTIDE SEQUENCE [LARGE SCALE GENOMIC DNA]</scope>
    <source>
        <strain evidence="7 8">TMT2-48-2</strain>
    </source>
</reference>
<proteinExistence type="predicted"/>
<feature type="DNA-binding region" description="H-T-H motif" evidence="4">
    <location>
        <begin position="81"/>
        <end position="100"/>
    </location>
</feature>
<dbReference type="PROSITE" id="PS50977">
    <property type="entry name" value="HTH_TETR_2"/>
    <property type="match status" value="1"/>
</dbReference>
<dbReference type="AlphaFoldDB" id="A0A4R8XQN1"/>
<dbReference type="Gene3D" id="1.10.357.10">
    <property type="entry name" value="Tetracycline Repressor, domain 2"/>
    <property type="match status" value="1"/>
</dbReference>
<evidence type="ECO:0000313" key="8">
    <source>
        <dbReference type="Proteomes" id="UP000298433"/>
    </source>
</evidence>
<evidence type="ECO:0000256" key="3">
    <source>
        <dbReference type="ARBA" id="ARBA00023163"/>
    </source>
</evidence>
<dbReference type="OrthoDB" id="3869819at2"/>
<dbReference type="InterPro" id="IPR009057">
    <property type="entry name" value="Homeodomain-like_sf"/>
</dbReference>
<evidence type="ECO:0000256" key="2">
    <source>
        <dbReference type="ARBA" id="ARBA00023125"/>
    </source>
</evidence>
<dbReference type="PANTHER" id="PTHR30055">
    <property type="entry name" value="HTH-TYPE TRANSCRIPTIONAL REGULATOR RUTR"/>
    <property type="match status" value="1"/>
</dbReference>
<dbReference type="Pfam" id="PF00440">
    <property type="entry name" value="TetR_N"/>
    <property type="match status" value="1"/>
</dbReference>
<dbReference type="GO" id="GO:0003700">
    <property type="term" value="F:DNA-binding transcription factor activity"/>
    <property type="evidence" value="ECO:0007669"/>
    <property type="project" value="TreeGrafter"/>
</dbReference>
<keyword evidence="3" id="KW-0804">Transcription</keyword>
<dbReference type="GO" id="GO:0000976">
    <property type="term" value="F:transcription cis-regulatory region binding"/>
    <property type="evidence" value="ECO:0007669"/>
    <property type="project" value="TreeGrafter"/>
</dbReference>